<evidence type="ECO:0000256" key="7">
    <source>
        <dbReference type="ARBA" id="ARBA00023065"/>
    </source>
</evidence>
<dbReference type="PIRSF" id="PIRSF006603">
    <property type="entry name" value="DinF"/>
    <property type="match status" value="1"/>
</dbReference>
<evidence type="ECO:0000256" key="11">
    <source>
        <dbReference type="SAM" id="Phobius"/>
    </source>
</evidence>
<feature type="compositionally biased region" description="Pro residues" evidence="10">
    <location>
        <begin position="463"/>
        <end position="478"/>
    </location>
</feature>
<dbReference type="InterPro" id="IPR050222">
    <property type="entry name" value="MATE_MdtK"/>
</dbReference>
<evidence type="ECO:0000256" key="5">
    <source>
        <dbReference type="ARBA" id="ARBA00022692"/>
    </source>
</evidence>
<gene>
    <name evidence="12" type="ORF">AAC691_04055</name>
</gene>
<sequence>MSRPVPISSGAPAPELPPLLRIAGPIALAQISQMVMGVTDSILLGGLGADALAIGGLSTTLFFTVMAVLQSMLGAGGVLIAQARGRGEPARIAPIHAMLLVLALLLCAPCLLLLSQVGPLLRLMHQPAAFAGPVSGFVHILLWGAPPALIGTGVVDVVLPALDAQALLLRVMPVVALVNGVLNAALIHGLFGLPRLGLAGSALATAITMWGTAATLLLMVHGRPHLRGLLWPARLRRADMGLLLRLGLPIMAGAGAEIMLFEVVSLEAASLGTHALAAHQIVLSLGSITYMVAMALGQAANVRVAFWTGAAQPARARHAARVAVGTAILGMGAFGGLIWLSRARIVAFYLDPAAAANADSVRVAMGALVLAAIMQVADGAQAVLGGVLRGRGDALVPMVLAILGYWGVGFPAGWFLAFRCGLGVVGLWGGVVLALVSVAVMLGCRAAWSLGERRGDAAATAPMPRPMSPPISSPPISSPPISSHGP</sequence>
<feature type="transmembrane region" description="Helical" evidence="11">
    <location>
        <begin position="318"/>
        <end position="341"/>
    </location>
</feature>
<evidence type="ECO:0000256" key="10">
    <source>
        <dbReference type="SAM" id="MobiDB-lite"/>
    </source>
</evidence>
<keyword evidence="5 11" id="KW-0812">Transmembrane</keyword>
<keyword evidence="3" id="KW-0050">Antiport</keyword>
<evidence type="ECO:0000256" key="4">
    <source>
        <dbReference type="ARBA" id="ARBA00022475"/>
    </source>
</evidence>
<dbReference type="RefSeq" id="WP_342629031.1">
    <property type="nucleotide sequence ID" value="NZ_CP152276.1"/>
</dbReference>
<evidence type="ECO:0000256" key="2">
    <source>
        <dbReference type="ARBA" id="ARBA00022448"/>
    </source>
</evidence>
<keyword evidence="2" id="KW-0813">Transport</keyword>
<dbReference type="EMBL" id="CP152276">
    <property type="protein sequence ID" value="XAE43630.1"/>
    <property type="molecule type" value="Genomic_DNA"/>
</dbReference>
<dbReference type="PANTHER" id="PTHR43298:SF2">
    <property type="entry name" value="FMN_FAD EXPORTER YEEO-RELATED"/>
    <property type="match status" value="1"/>
</dbReference>
<keyword evidence="4" id="KW-1003">Cell membrane</keyword>
<protein>
    <recommendedName>
        <fullName evidence="9">Multidrug-efflux transporter</fullName>
    </recommendedName>
</protein>
<evidence type="ECO:0000256" key="9">
    <source>
        <dbReference type="ARBA" id="ARBA00031636"/>
    </source>
</evidence>
<feature type="transmembrane region" description="Helical" evidence="11">
    <location>
        <begin position="395"/>
        <end position="416"/>
    </location>
</feature>
<dbReference type="Pfam" id="PF01554">
    <property type="entry name" value="MatE"/>
    <property type="match status" value="2"/>
</dbReference>
<reference evidence="12 13" key="1">
    <citation type="submission" date="2024-04" db="EMBL/GenBank/DDBJ databases">
        <title>Complete genome sequence of Nguyenibacter vanlangesis HBCM-1154, a strain capable of nitrogen fixation, IAA production, and phosphorus solubilization isolated from sugarcane soil.</title>
        <authorList>
            <person name="MY HANH P."/>
        </authorList>
    </citation>
    <scope>NUCLEOTIDE SEQUENCE [LARGE SCALE GENOMIC DNA]</scope>
    <source>
        <strain evidence="12 13">HBCM 1154</strain>
    </source>
</reference>
<dbReference type="Proteomes" id="UP001449795">
    <property type="component" value="Chromosome"/>
</dbReference>
<organism evidence="12 13">
    <name type="scientific">Nguyenibacter vanlangensis</name>
    <dbReference type="NCBI Taxonomy" id="1216886"/>
    <lineage>
        <taxon>Bacteria</taxon>
        <taxon>Pseudomonadati</taxon>
        <taxon>Pseudomonadota</taxon>
        <taxon>Alphaproteobacteria</taxon>
        <taxon>Acetobacterales</taxon>
        <taxon>Acetobacteraceae</taxon>
        <taxon>Nguyenibacter</taxon>
    </lineage>
</organism>
<evidence type="ECO:0000256" key="1">
    <source>
        <dbReference type="ARBA" id="ARBA00004429"/>
    </source>
</evidence>
<feature type="region of interest" description="Disordered" evidence="10">
    <location>
        <begin position="458"/>
        <end position="486"/>
    </location>
</feature>
<dbReference type="PANTHER" id="PTHR43298">
    <property type="entry name" value="MULTIDRUG RESISTANCE PROTEIN NORM-RELATED"/>
    <property type="match status" value="1"/>
</dbReference>
<name>A0ABZ3D7Q0_9PROT</name>
<feature type="transmembrane region" description="Helical" evidence="11">
    <location>
        <begin position="422"/>
        <end position="444"/>
    </location>
</feature>
<dbReference type="InterPro" id="IPR048279">
    <property type="entry name" value="MdtK-like"/>
</dbReference>
<dbReference type="NCBIfam" id="TIGR00797">
    <property type="entry name" value="matE"/>
    <property type="match status" value="1"/>
</dbReference>
<evidence type="ECO:0000313" key="12">
    <source>
        <dbReference type="EMBL" id="XAE43630.1"/>
    </source>
</evidence>
<keyword evidence="6 11" id="KW-1133">Transmembrane helix</keyword>
<feature type="transmembrane region" description="Helical" evidence="11">
    <location>
        <begin position="61"/>
        <end position="81"/>
    </location>
</feature>
<evidence type="ECO:0000256" key="3">
    <source>
        <dbReference type="ARBA" id="ARBA00022449"/>
    </source>
</evidence>
<keyword evidence="7" id="KW-0406">Ion transport</keyword>
<feature type="transmembrane region" description="Helical" evidence="11">
    <location>
        <begin position="137"/>
        <end position="159"/>
    </location>
</feature>
<feature type="transmembrane region" description="Helical" evidence="11">
    <location>
        <begin position="197"/>
        <end position="221"/>
    </location>
</feature>
<dbReference type="InterPro" id="IPR002528">
    <property type="entry name" value="MATE_fam"/>
</dbReference>
<comment type="subcellular location">
    <subcellularLocation>
        <location evidence="1">Cell inner membrane</location>
        <topology evidence="1">Multi-pass membrane protein</topology>
    </subcellularLocation>
</comment>
<feature type="transmembrane region" description="Helical" evidence="11">
    <location>
        <begin position="242"/>
        <end position="261"/>
    </location>
</feature>
<feature type="transmembrane region" description="Helical" evidence="11">
    <location>
        <begin position="281"/>
        <end position="306"/>
    </location>
</feature>
<feature type="transmembrane region" description="Helical" evidence="11">
    <location>
        <begin position="93"/>
        <end position="117"/>
    </location>
</feature>
<feature type="transmembrane region" description="Helical" evidence="11">
    <location>
        <begin position="171"/>
        <end position="191"/>
    </location>
</feature>
<evidence type="ECO:0000256" key="8">
    <source>
        <dbReference type="ARBA" id="ARBA00023136"/>
    </source>
</evidence>
<evidence type="ECO:0000256" key="6">
    <source>
        <dbReference type="ARBA" id="ARBA00022989"/>
    </source>
</evidence>
<accession>A0ABZ3D7Q0</accession>
<evidence type="ECO:0000313" key="13">
    <source>
        <dbReference type="Proteomes" id="UP001449795"/>
    </source>
</evidence>
<keyword evidence="13" id="KW-1185">Reference proteome</keyword>
<proteinExistence type="predicted"/>
<feature type="transmembrane region" description="Helical" evidence="11">
    <location>
        <begin position="361"/>
        <end position="388"/>
    </location>
</feature>
<keyword evidence="8 11" id="KW-0472">Membrane</keyword>